<organism evidence="9 10">
    <name type="scientific">Priapulus caudatus</name>
    <name type="common">Priapulid worm</name>
    <dbReference type="NCBI Taxonomy" id="37621"/>
    <lineage>
        <taxon>Eukaryota</taxon>
        <taxon>Metazoa</taxon>
        <taxon>Ecdysozoa</taxon>
        <taxon>Scalidophora</taxon>
        <taxon>Priapulida</taxon>
        <taxon>Priapulimorpha</taxon>
        <taxon>Priapulimorphida</taxon>
        <taxon>Priapulidae</taxon>
        <taxon>Priapulus</taxon>
    </lineage>
</organism>
<evidence type="ECO:0000313" key="9">
    <source>
        <dbReference type="Proteomes" id="UP000695022"/>
    </source>
</evidence>
<keyword evidence="5 7" id="KW-1133">Transmembrane helix</keyword>
<sequence length="132" mass="14338">VLTHSQALIADGIHTLSDLASDFMVLFAAKLASKDADEDHPYGHDRIETVATVILGLALASVAVGIGMNAFDRITHPEKLLQPTPLAIIFVLLGIIAKEGLYHYTMHVAKKINSNLLKSNAWHHRSDAFSSL</sequence>
<feature type="non-terminal residue" evidence="10">
    <location>
        <position position="132"/>
    </location>
</feature>
<protein>
    <submittedName>
        <fullName evidence="10">Mitochondrial metal transporter 2-like</fullName>
    </submittedName>
</protein>
<evidence type="ECO:0000256" key="2">
    <source>
        <dbReference type="ARBA" id="ARBA00008873"/>
    </source>
</evidence>
<dbReference type="InterPro" id="IPR002524">
    <property type="entry name" value="Cation_efflux"/>
</dbReference>
<evidence type="ECO:0000256" key="5">
    <source>
        <dbReference type="ARBA" id="ARBA00022989"/>
    </source>
</evidence>
<reference evidence="10" key="1">
    <citation type="submission" date="2025-08" db="UniProtKB">
        <authorList>
            <consortium name="RefSeq"/>
        </authorList>
    </citation>
    <scope>IDENTIFICATION</scope>
</reference>
<evidence type="ECO:0000256" key="7">
    <source>
        <dbReference type="SAM" id="Phobius"/>
    </source>
</evidence>
<dbReference type="Pfam" id="PF01545">
    <property type="entry name" value="Cation_efflux"/>
    <property type="match status" value="1"/>
</dbReference>
<feature type="non-terminal residue" evidence="10">
    <location>
        <position position="1"/>
    </location>
</feature>
<proteinExistence type="inferred from homology"/>
<name>A0ABM1F7Y2_PRICU</name>
<comment type="similarity">
    <text evidence="2">Belongs to the cation diffusion facilitator (CDF) transporter (TC 2.A.4) family. SLC30A subfamily.</text>
</comment>
<dbReference type="InterPro" id="IPR058533">
    <property type="entry name" value="Cation_efflux_TM"/>
</dbReference>
<dbReference type="InterPro" id="IPR027469">
    <property type="entry name" value="Cation_efflux_TMD_sf"/>
</dbReference>
<dbReference type="PANTHER" id="PTHR43840:SF15">
    <property type="entry name" value="MITOCHONDRIAL METAL TRANSPORTER 1-RELATED"/>
    <property type="match status" value="1"/>
</dbReference>
<comment type="subcellular location">
    <subcellularLocation>
        <location evidence="1">Membrane</location>
        <topology evidence="1">Multi-pass membrane protein</topology>
    </subcellularLocation>
</comment>
<dbReference type="PANTHER" id="PTHR43840">
    <property type="entry name" value="MITOCHONDRIAL METAL TRANSPORTER 1-RELATED"/>
    <property type="match status" value="1"/>
</dbReference>
<dbReference type="NCBIfam" id="TIGR01297">
    <property type="entry name" value="CDF"/>
    <property type="match status" value="1"/>
</dbReference>
<gene>
    <name evidence="10" type="primary">LOC106820558</name>
</gene>
<keyword evidence="9" id="KW-1185">Reference proteome</keyword>
<dbReference type="SUPFAM" id="SSF161111">
    <property type="entry name" value="Cation efflux protein transmembrane domain-like"/>
    <property type="match status" value="1"/>
</dbReference>
<evidence type="ECO:0000259" key="8">
    <source>
        <dbReference type="Pfam" id="PF01545"/>
    </source>
</evidence>
<dbReference type="GeneID" id="106820558"/>
<evidence type="ECO:0000256" key="3">
    <source>
        <dbReference type="ARBA" id="ARBA00022448"/>
    </source>
</evidence>
<feature type="domain" description="Cation efflux protein transmembrane" evidence="8">
    <location>
        <begin position="1"/>
        <end position="132"/>
    </location>
</feature>
<dbReference type="Gene3D" id="1.20.1510.10">
    <property type="entry name" value="Cation efflux protein transmembrane domain"/>
    <property type="match status" value="1"/>
</dbReference>
<accession>A0ABM1F7Y2</accession>
<dbReference type="RefSeq" id="XP_014680553.1">
    <property type="nucleotide sequence ID" value="XM_014825067.1"/>
</dbReference>
<evidence type="ECO:0000256" key="4">
    <source>
        <dbReference type="ARBA" id="ARBA00022692"/>
    </source>
</evidence>
<keyword evidence="6 7" id="KW-0472">Membrane</keyword>
<keyword evidence="4 7" id="KW-0812">Transmembrane</keyword>
<feature type="transmembrane region" description="Helical" evidence="7">
    <location>
        <begin position="50"/>
        <end position="68"/>
    </location>
</feature>
<dbReference type="Proteomes" id="UP000695022">
    <property type="component" value="Unplaced"/>
</dbReference>
<dbReference type="InterPro" id="IPR050291">
    <property type="entry name" value="CDF_Transporter"/>
</dbReference>
<evidence type="ECO:0000313" key="10">
    <source>
        <dbReference type="RefSeq" id="XP_014680553.1"/>
    </source>
</evidence>
<evidence type="ECO:0000256" key="6">
    <source>
        <dbReference type="ARBA" id="ARBA00023136"/>
    </source>
</evidence>
<feature type="transmembrane region" description="Helical" evidence="7">
    <location>
        <begin position="80"/>
        <end position="97"/>
    </location>
</feature>
<keyword evidence="3" id="KW-0813">Transport</keyword>
<evidence type="ECO:0000256" key="1">
    <source>
        <dbReference type="ARBA" id="ARBA00004141"/>
    </source>
</evidence>